<reference evidence="1 2" key="1">
    <citation type="submission" date="2021-01" db="EMBL/GenBank/DDBJ databases">
        <title>Whole genome shotgun sequence of Microbispora amethystogenes NBRC 101907.</title>
        <authorList>
            <person name="Komaki H."/>
            <person name="Tamura T."/>
        </authorList>
    </citation>
    <scope>NUCLEOTIDE SEQUENCE [LARGE SCALE GENOMIC DNA]</scope>
    <source>
        <strain evidence="1 2">NBRC 101907</strain>
    </source>
</reference>
<dbReference type="Gene3D" id="3.40.50.300">
    <property type="entry name" value="P-loop containing nucleotide triphosphate hydrolases"/>
    <property type="match status" value="1"/>
</dbReference>
<organism evidence="1 2">
    <name type="scientific">Microbispora amethystogenes</name>
    <dbReference type="NCBI Taxonomy" id="1427754"/>
    <lineage>
        <taxon>Bacteria</taxon>
        <taxon>Bacillati</taxon>
        <taxon>Actinomycetota</taxon>
        <taxon>Actinomycetes</taxon>
        <taxon>Streptosporangiales</taxon>
        <taxon>Streptosporangiaceae</taxon>
        <taxon>Microbispora</taxon>
    </lineage>
</organism>
<sequence>MSFPAARTGQVLFLNGTSSSGKSSIAGQLLLILDRPFFHLPVDAINAMRARQRTLELDPGELAAVLARTRAGFHRAVAGMAQAGNDLVVDYVLSEQWRLLDCLTVLSGLDVVFIGVRCSGQELARREKERGDRQPGQAAAQLRQVHSYGAYDIECDTTATSPRDCALTIKQSLDQLPTPRAFDRLRSECLLR</sequence>
<dbReference type="Proteomes" id="UP000651728">
    <property type="component" value="Unassembled WGS sequence"/>
</dbReference>
<gene>
    <name evidence="1" type="ORF">Mam01_46300</name>
</gene>
<protein>
    <submittedName>
        <fullName evidence="1">Chloramphenicol phosphotransferase</fullName>
    </submittedName>
</protein>
<dbReference type="Pfam" id="PF07931">
    <property type="entry name" value="CPT"/>
    <property type="match status" value="1"/>
</dbReference>
<comment type="caution">
    <text evidence="1">The sequence shown here is derived from an EMBL/GenBank/DDBJ whole genome shotgun (WGS) entry which is preliminary data.</text>
</comment>
<evidence type="ECO:0000313" key="1">
    <source>
        <dbReference type="EMBL" id="GIH34466.1"/>
    </source>
</evidence>
<keyword evidence="2" id="KW-1185">Reference proteome</keyword>
<dbReference type="RefSeq" id="WP_204287275.1">
    <property type="nucleotide sequence ID" value="NZ_BAABEJ010000019.1"/>
</dbReference>
<dbReference type="EMBL" id="BOOB01000036">
    <property type="protein sequence ID" value="GIH34466.1"/>
    <property type="molecule type" value="Genomic_DNA"/>
</dbReference>
<name>A0ABQ4FI11_9ACTN</name>
<dbReference type="PIRSF" id="PIRSF007531">
    <property type="entry name" value="CPT"/>
    <property type="match status" value="1"/>
</dbReference>
<accession>A0ABQ4FI11</accession>
<proteinExistence type="predicted"/>
<evidence type="ECO:0000313" key="2">
    <source>
        <dbReference type="Proteomes" id="UP000651728"/>
    </source>
</evidence>
<dbReference type="InterPro" id="IPR012853">
    <property type="entry name" value="CPT"/>
</dbReference>
<dbReference type="InterPro" id="IPR027417">
    <property type="entry name" value="P-loop_NTPase"/>
</dbReference>
<dbReference type="SUPFAM" id="SSF52540">
    <property type="entry name" value="P-loop containing nucleoside triphosphate hydrolases"/>
    <property type="match status" value="1"/>
</dbReference>